<evidence type="ECO:0000313" key="8">
    <source>
        <dbReference type="Proteomes" id="UP000229893"/>
    </source>
</evidence>
<feature type="transmembrane region" description="Helical" evidence="5">
    <location>
        <begin position="237"/>
        <end position="259"/>
    </location>
</feature>
<accession>A0A2H0NA84</accession>
<dbReference type="GO" id="GO:0005262">
    <property type="term" value="F:calcium channel activity"/>
    <property type="evidence" value="ECO:0007669"/>
    <property type="project" value="TreeGrafter"/>
</dbReference>
<feature type="transmembrane region" description="Helical" evidence="5">
    <location>
        <begin position="128"/>
        <end position="149"/>
    </location>
</feature>
<dbReference type="GO" id="GO:0006874">
    <property type="term" value="P:intracellular calcium ion homeostasis"/>
    <property type="evidence" value="ECO:0007669"/>
    <property type="project" value="TreeGrafter"/>
</dbReference>
<feature type="domain" description="Sodium/calcium exchanger membrane region" evidence="6">
    <location>
        <begin position="4"/>
        <end position="151"/>
    </location>
</feature>
<comment type="caution">
    <text evidence="7">The sequence shown here is derived from an EMBL/GenBank/DDBJ whole genome shotgun (WGS) entry which is preliminary data.</text>
</comment>
<evidence type="ECO:0000313" key="7">
    <source>
        <dbReference type="EMBL" id="PIR05045.1"/>
    </source>
</evidence>
<feature type="transmembrane region" description="Helical" evidence="5">
    <location>
        <begin position="170"/>
        <end position="192"/>
    </location>
</feature>
<name>A0A2H0NA84_9BACT</name>
<evidence type="ECO:0000256" key="3">
    <source>
        <dbReference type="ARBA" id="ARBA00022989"/>
    </source>
</evidence>
<evidence type="ECO:0000256" key="1">
    <source>
        <dbReference type="ARBA" id="ARBA00004141"/>
    </source>
</evidence>
<dbReference type="Proteomes" id="UP000229893">
    <property type="component" value="Unassembled WGS sequence"/>
</dbReference>
<evidence type="ECO:0000259" key="6">
    <source>
        <dbReference type="Pfam" id="PF01699"/>
    </source>
</evidence>
<evidence type="ECO:0000256" key="2">
    <source>
        <dbReference type="ARBA" id="ARBA00022692"/>
    </source>
</evidence>
<dbReference type="InterPro" id="IPR004837">
    <property type="entry name" value="NaCa_Exmemb"/>
</dbReference>
<dbReference type="PANTHER" id="PTHR10846:SF8">
    <property type="entry name" value="INNER MEMBRANE PROTEIN YRBG"/>
    <property type="match status" value="1"/>
</dbReference>
<dbReference type="GO" id="GO:0008273">
    <property type="term" value="F:calcium, potassium:sodium antiporter activity"/>
    <property type="evidence" value="ECO:0007669"/>
    <property type="project" value="TreeGrafter"/>
</dbReference>
<dbReference type="PANTHER" id="PTHR10846">
    <property type="entry name" value="SODIUM/POTASSIUM/CALCIUM EXCHANGER"/>
    <property type="match status" value="1"/>
</dbReference>
<protein>
    <submittedName>
        <fullName evidence="7">Sodium:proton exchanger</fullName>
    </submittedName>
</protein>
<feature type="transmembrane region" description="Helical" evidence="5">
    <location>
        <begin position="104"/>
        <end position="122"/>
    </location>
</feature>
<feature type="transmembrane region" description="Helical" evidence="5">
    <location>
        <begin position="6"/>
        <end position="22"/>
    </location>
</feature>
<feature type="transmembrane region" description="Helical" evidence="5">
    <location>
        <begin position="301"/>
        <end position="317"/>
    </location>
</feature>
<keyword evidence="2 5" id="KW-0812">Transmembrane</keyword>
<dbReference type="Gene3D" id="1.20.1420.30">
    <property type="entry name" value="NCX, central ion-binding region"/>
    <property type="match status" value="1"/>
</dbReference>
<dbReference type="InterPro" id="IPR044880">
    <property type="entry name" value="NCX_ion-bd_dom_sf"/>
</dbReference>
<keyword evidence="4 5" id="KW-0472">Membrane</keyword>
<feature type="transmembrane region" description="Helical" evidence="5">
    <location>
        <begin position="67"/>
        <end position="92"/>
    </location>
</feature>
<gene>
    <name evidence="7" type="ORF">COV57_01190</name>
</gene>
<organism evidence="7 8">
    <name type="scientific">Candidatus Liptonbacteria bacterium CG11_big_fil_rev_8_21_14_0_20_35_14</name>
    <dbReference type="NCBI Taxonomy" id="1974634"/>
    <lineage>
        <taxon>Bacteria</taxon>
        <taxon>Candidatus Liptoniibacteriota</taxon>
    </lineage>
</organism>
<feature type="transmembrane region" description="Helical" evidence="5">
    <location>
        <begin position="271"/>
        <end position="289"/>
    </location>
</feature>
<dbReference type="GO" id="GO:0005886">
    <property type="term" value="C:plasma membrane"/>
    <property type="evidence" value="ECO:0007669"/>
    <property type="project" value="TreeGrafter"/>
</dbReference>
<reference evidence="7 8" key="1">
    <citation type="submission" date="2017-09" db="EMBL/GenBank/DDBJ databases">
        <title>Depth-based differentiation of microbial function through sediment-hosted aquifers and enrichment of novel symbionts in the deep terrestrial subsurface.</title>
        <authorList>
            <person name="Probst A.J."/>
            <person name="Ladd B."/>
            <person name="Jarett J.K."/>
            <person name="Geller-Mcgrath D.E."/>
            <person name="Sieber C.M."/>
            <person name="Emerson J.B."/>
            <person name="Anantharaman K."/>
            <person name="Thomas B.C."/>
            <person name="Malmstrom R."/>
            <person name="Stieglmeier M."/>
            <person name="Klingl A."/>
            <person name="Woyke T."/>
            <person name="Ryan C.M."/>
            <person name="Banfield J.F."/>
        </authorList>
    </citation>
    <scope>NUCLEOTIDE SEQUENCE [LARGE SCALE GENOMIC DNA]</scope>
    <source>
        <strain evidence="7">CG11_big_fil_rev_8_21_14_0_20_35_14</strain>
    </source>
</reference>
<dbReference type="AlphaFoldDB" id="A0A2H0NA84"/>
<feature type="transmembrane region" description="Helical" evidence="5">
    <location>
        <begin position="34"/>
        <end position="61"/>
    </location>
</feature>
<evidence type="ECO:0000256" key="4">
    <source>
        <dbReference type="ARBA" id="ARBA00023136"/>
    </source>
</evidence>
<feature type="domain" description="Sodium/calcium exchanger membrane region" evidence="6">
    <location>
        <begin position="173"/>
        <end position="315"/>
    </location>
</feature>
<dbReference type="Pfam" id="PF01699">
    <property type="entry name" value="Na_Ca_ex"/>
    <property type="match status" value="2"/>
</dbReference>
<proteinExistence type="predicted"/>
<dbReference type="InterPro" id="IPR004481">
    <property type="entry name" value="K/Na/Ca-exchanger"/>
</dbReference>
<sequence length="318" mass="34432">MITYILFIIGFIFLIKGADLLVDGSAGVAKKMKISNIVIGLTIVAFGTSTPELIVNIFASLQGNSQIAIGNILGSNIANILLILGISAIIYPITAKKNTILKEIPLSLLAIIVLGFMANDFIIDGSSFSGITRIDGLILLSFFTIFFYYTFGITKSDQDIVEEEIKVLSYFKAISFIIVGLIGLVIGGKWIVDGAIQIAELFNISQSLIGLTIIAIGTSLPELATSAIAAYKKQSDIAIGNVVGSNIFNIFWIIGISSVINPLPFSPDSNIDISMTIFASIILLLVMFIGKKRIIERWQGVLMLILYVAYIIFSVFTK</sequence>
<evidence type="ECO:0000256" key="5">
    <source>
        <dbReference type="SAM" id="Phobius"/>
    </source>
</evidence>
<comment type="subcellular location">
    <subcellularLocation>
        <location evidence="1">Membrane</location>
        <topology evidence="1">Multi-pass membrane protein</topology>
    </subcellularLocation>
</comment>
<dbReference type="EMBL" id="PCWO01000018">
    <property type="protein sequence ID" value="PIR05045.1"/>
    <property type="molecule type" value="Genomic_DNA"/>
</dbReference>
<keyword evidence="3 5" id="KW-1133">Transmembrane helix</keyword>
<dbReference type="NCBIfam" id="TIGR00367">
    <property type="entry name" value="calcium/sodium antiporter"/>
    <property type="match status" value="1"/>
</dbReference>